<dbReference type="GO" id="GO:0016887">
    <property type="term" value="F:ATP hydrolysis activity"/>
    <property type="evidence" value="ECO:0007669"/>
    <property type="project" value="InterPro"/>
</dbReference>
<dbReference type="InterPro" id="IPR054827">
    <property type="entry name" value="thermosome_alpha"/>
</dbReference>
<dbReference type="PRINTS" id="PR00304">
    <property type="entry name" value="TCOMPLEXTCP1"/>
</dbReference>
<dbReference type="PANTHER" id="PTHR11353">
    <property type="entry name" value="CHAPERONIN"/>
    <property type="match status" value="1"/>
</dbReference>
<dbReference type="GO" id="GO:0051082">
    <property type="term" value="F:unfolded protein binding"/>
    <property type="evidence" value="ECO:0007669"/>
    <property type="project" value="InterPro"/>
</dbReference>
<dbReference type="InterPro" id="IPR002423">
    <property type="entry name" value="Cpn60/GroEL/TCP-1"/>
</dbReference>
<dbReference type="NCBIfam" id="NF041082">
    <property type="entry name" value="thermosome_alpha"/>
    <property type="match status" value="1"/>
</dbReference>
<dbReference type="InterPro" id="IPR003169">
    <property type="entry name" value="GYF"/>
</dbReference>
<dbReference type="CDD" id="cd03338">
    <property type="entry name" value="TCP1_delta"/>
    <property type="match status" value="1"/>
</dbReference>
<feature type="compositionally biased region" description="Acidic residues" evidence="11">
    <location>
        <begin position="587"/>
        <end position="597"/>
    </location>
</feature>
<evidence type="ECO:0000259" key="12">
    <source>
        <dbReference type="PROSITE" id="PS50829"/>
    </source>
</evidence>
<feature type="compositionally biased region" description="Basic and acidic residues" evidence="11">
    <location>
        <begin position="729"/>
        <end position="750"/>
    </location>
</feature>
<keyword evidence="5" id="KW-0963">Cytoplasm</keyword>
<feature type="compositionally biased region" description="Basic and acidic residues" evidence="11">
    <location>
        <begin position="572"/>
        <end position="586"/>
    </location>
</feature>
<keyword evidence="7 9" id="KW-0067">ATP-binding</keyword>
<dbReference type="Pfam" id="PF00118">
    <property type="entry name" value="Cpn60_TCP1"/>
    <property type="match status" value="1"/>
</dbReference>
<organism evidence="13 14">
    <name type="scientific">Favolaschia claudopus</name>
    <dbReference type="NCBI Taxonomy" id="2862362"/>
    <lineage>
        <taxon>Eukaryota</taxon>
        <taxon>Fungi</taxon>
        <taxon>Dikarya</taxon>
        <taxon>Basidiomycota</taxon>
        <taxon>Agaricomycotina</taxon>
        <taxon>Agaricomycetes</taxon>
        <taxon>Agaricomycetidae</taxon>
        <taxon>Agaricales</taxon>
        <taxon>Marasmiineae</taxon>
        <taxon>Mycenaceae</taxon>
        <taxon>Favolaschia</taxon>
    </lineage>
</organism>
<evidence type="ECO:0000256" key="10">
    <source>
        <dbReference type="RuleBase" id="RU004192"/>
    </source>
</evidence>
<dbReference type="InterPro" id="IPR002194">
    <property type="entry name" value="Chaperonin_TCP-1_CS"/>
</dbReference>
<evidence type="ECO:0000256" key="8">
    <source>
        <dbReference type="ARBA" id="ARBA00023186"/>
    </source>
</evidence>
<evidence type="ECO:0000256" key="2">
    <source>
        <dbReference type="ARBA" id="ARBA00008020"/>
    </source>
</evidence>
<evidence type="ECO:0000256" key="9">
    <source>
        <dbReference type="RuleBase" id="RU004187"/>
    </source>
</evidence>
<protein>
    <recommendedName>
        <fullName evidence="4 10">T-complex protein 1 subunit delta</fullName>
    </recommendedName>
</protein>
<evidence type="ECO:0000313" key="13">
    <source>
        <dbReference type="EMBL" id="KAK7019333.1"/>
    </source>
</evidence>
<dbReference type="NCBIfam" id="TIGR02342">
    <property type="entry name" value="chap_CCT_delta"/>
    <property type="match status" value="1"/>
</dbReference>
<dbReference type="GO" id="GO:0005524">
    <property type="term" value="F:ATP binding"/>
    <property type="evidence" value="ECO:0007669"/>
    <property type="project" value="UniProtKB-KW"/>
</dbReference>
<reference evidence="13 14" key="1">
    <citation type="journal article" date="2024" name="J Genomics">
        <title>Draft genome sequencing and assembly of Favolaschia claudopus CIRM-BRFM 2984 isolated from oak limbs.</title>
        <authorList>
            <person name="Navarro D."/>
            <person name="Drula E."/>
            <person name="Chaduli D."/>
            <person name="Cazenave R."/>
            <person name="Ahrendt S."/>
            <person name="Wang J."/>
            <person name="Lipzen A."/>
            <person name="Daum C."/>
            <person name="Barry K."/>
            <person name="Grigoriev I.V."/>
            <person name="Favel A."/>
            <person name="Rosso M.N."/>
            <person name="Martin F."/>
        </authorList>
    </citation>
    <scope>NUCLEOTIDE SEQUENCE [LARGE SCALE GENOMIC DNA]</scope>
    <source>
        <strain evidence="13 14">CIRM-BRFM 2984</strain>
    </source>
</reference>
<dbReference type="InterPro" id="IPR027410">
    <property type="entry name" value="TCP-1-like_intermed_sf"/>
</dbReference>
<evidence type="ECO:0000313" key="14">
    <source>
        <dbReference type="Proteomes" id="UP001362999"/>
    </source>
</evidence>
<dbReference type="PROSITE" id="PS50829">
    <property type="entry name" value="GYF"/>
    <property type="match status" value="1"/>
</dbReference>
<dbReference type="InterPro" id="IPR035445">
    <property type="entry name" value="GYF-like_dom_sf"/>
</dbReference>
<keyword evidence="6 9" id="KW-0547">Nucleotide-binding</keyword>
<dbReference type="Gene3D" id="3.50.7.10">
    <property type="entry name" value="GroEL"/>
    <property type="match status" value="1"/>
</dbReference>
<dbReference type="Pfam" id="PF02213">
    <property type="entry name" value="GYF"/>
    <property type="match status" value="1"/>
</dbReference>
<sequence>MASQAQQGVTKTLSGANASFNDKGKPMELRLSNMVAAKAISDAVRTSLGPRGMDKMIQTAKGEVIITNDGATILKSIQAIHPAAKMLVDLSAAQDIEAGDGTTSVVVLAGSFLGAAEKMLQKGIHPTIIAEAFLKASSKSVEYLTEISTPVDLNDKQSLLRAASTSLNSKIVSQYSSTLAPIAVAAVTRLVTPTSSNVDLRNIRIVKKVGGTIEDTELVDGVVLNQNVIVSAGGPTRMEKAKIAIIQFQLSAPKPDMDNTVVINDYRQMDKVIKEGRQYLLNICKKIKKANCNVLLIQKSILRDAVDDTSLNFLKRLGILAVKDVERDEIEFLSKSFGCKPISDIDAFTEDKLGYADLVEESSQSGAKVVRITGVKNRGRTVSILAMGANNLVVEECERSLHDALCVVRCLVKKRALIGGGGAPEIHVSRLLSQYSQSLKGMEAYCFQAYADALEVIPTTLAENAGLNPIAIVTELRNRHALGERNAGINVRKGLISNILEEDVVQPLLVSTSAIELATETVCLLLKIDDYRAANSEAEASTSTARAPPQKKTRFVDPSEDPTNFAEEVEANLEKTTRKGRVRNEGYDSDSSDDGEGVVESRKKGADDEDDDMFALDKDDKKDEPSAKKKEEYLRLGDIEGQEFGDSESEKGSEEEDEPEDEDDAERRKKAGMGFEMSSFNMRDEMEEGKFTEDGTYVKSFDPHGVHDRWMEGVDDREIKLARRRKRQQDRQQKERMRAEEKEIEESGGKGALEKELLGMLNKGESVLEALQRLGVQAKKSGQSKNTGKSKADDAMHVDKATGQKDAQTTIERMTHLASTIMSLGDSEIYSKTFEELVRSVRSSGQVDASWVPRSNDKMYEYRWRVDSGAQPGEVFGPFNKEDMTAWHKASYFGSAGEKVEVRETDGEWTDWDSVLE</sequence>
<dbReference type="Gene3D" id="3.30.260.10">
    <property type="entry name" value="TCP-1-like chaperonin intermediate domain"/>
    <property type="match status" value="1"/>
</dbReference>
<evidence type="ECO:0000256" key="5">
    <source>
        <dbReference type="ARBA" id="ARBA00022490"/>
    </source>
</evidence>
<evidence type="ECO:0000256" key="3">
    <source>
        <dbReference type="ARBA" id="ARBA00011531"/>
    </source>
</evidence>
<keyword evidence="8 9" id="KW-0143">Chaperone</keyword>
<dbReference type="FunFam" id="3.50.7.10:FF:000010">
    <property type="entry name" value="T-complex protein 1 subunit delta"/>
    <property type="match status" value="1"/>
</dbReference>
<dbReference type="InterPro" id="IPR012717">
    <property type="entry name" value="Chap_CCT_delta"/>
</dbReference>
<evidence type="ECO:0000256" key="4">
    <source>
        <dbReference type="ARBA" id="ARBA00016107"/>
    </source>
</evidence>
<dbReference type="GO" id="GO:0140662">
    <property type="term" value="F:ATP-dependent protein folding chaperone"/>
    <property type="evidence" value="ECO:0007669"/>
    <property type="project" value="InterPro"/>
</dbReference>
<feature type="region of interest" description="Disordered" evidence="11">
    <location>
        <begin position="723"/>
        <end position="750"/>
    </location>
</feature>
<comment type="subunit">
    <text evidence="3">Heterooligomeric complex of about 850 to 900 kDa that forms two stacked rings, 12 to 16 nm in diameter.</text>
</comment>
<comment type="similarity">
    <text evidence="2 9">Belongs to the TCP-1 chaperonin family.</text>
</comment>
<gene>
    <name evidence="13" type="ORF">R3P38DRAFT_3398760</name>
</gene>
<dbReference type="SUPFAM" id="SSF48592">
    <property type="entry name" value="GroEL equatorial domain-like"/>
    <property type="match status" value="1"/>
</dbReference>
<evidence type="ECO:0000256" key="6">
    <source>
        <dbReference type="ARBA" id="ARBA00022741"/>
    </source>
</evidence>
<feature type="compositionally biased region" description="Low complexity" evidence="11">
    <location>
        <begin position="537"/>
        <end position="547"/>
    </location>
</feature>
<dbReference type="SUPFAM" id="SSF54849">
    <property type="entry name" value="GroEL-intermediate domain like"/>
    <property type="match status" value="1"/>
</dbReference>
<evidence type="ECO:0000256" key="7">
    <source>
        <dbReference type="ARBA" id="ARBA00022840"/>
    </source>
</evidence>
<dbReference type="Gene3D" id="1.10.560.10">
    <property type="entry name" value="GroEL-like equatorial domain"/>
    <property type="match status" value="1"/>
</dbReference>
<comment type="caution">
    <text evidence="13">The sequence shown here is derived from an EMBL/GenBank/DDBJ whole genome shotgun (WGS) entry which is preliminary data.</text>
</comment>
<dbReference type="SUPFAM" id="SSF52029">
    <property type="entry name" value="GroEL apical domain-like"/>
    <property type="match status" value="1"/>
</dbReference>
<dbReference type="GO" id="GO:0005832">
    <property type="term" value="C:chaperonin-containing T-complex"/>
    <property type="evidence" value="ECO:0007669"/>
    <property type="project" value="UniProtKB-ARBA"/>
</dbReference>
<accession>A0AAW0B179</accession>
<dbReference type="InterPro" id="IPR017998">
    <property type="entry name" value="Chaperone_TCP-1"/>
</dbReference>
<evidence type="ECO:0000256" key="1">
    <source>
        <dbReference type="ARBA" id="ARBA00004496"/>
    </source>
</evidence>
<keyword evidence="14" id="KW-1185">Reference proteome</keyword>
<feature type="domain" description="GYF" evidence="12">
    <location>
        <begin position="857"/>
        <end position="917"/>
    </location>
</feature>
<dbReference type="AlphaFoldDB" id="A0AAW0B179"/>
<dbReference type="PROSITE" id="PS00995">
    <property type="entry name" value="TCP1_3"/>
    <property type="match status" value="1"/>
</dbReference>
<feature type="compositionally biased region" description="Basic and acidic residues" evidence="11">
    <location>
        <begin position="615"/>
        <end position="638"/>
    </location>
</feature>
<dbReference type="Proteomes" id="UP001362999">
    <property type="component" value="Unassembled WGS sequence"/>
</dbReference>
<comment type="subcellular location">
    <subcellularLocation>
        <location evidence="1">Cytoplasm</location>
    </subcellularLocation>
</comment>
<dbReference type="EMBL" id="JAWWNJ010000044">
    <property type="protein sequence ID" value="KAK7019333.1"/>
    <property type="molecule type" value="Genomic_DNA"/>
</dbReference>
<name>A0AAW0B179_9AGAR</name>
<dbReference type="PROSITE" id="PS00750">
    <property type="entry name" value="TCP1_1"/>
    <property type="match status" value="1"/>
</dbReference>
<dbReference type="NCBIfam" id="NF041083">
    <property type="entry name" value="thermosome_beta"/>
    <property type="match status" value="1"/>
</dbReference>
<dbReference type="InterPro" id="IPR053374">
    <property type="entry name" value="TCP-1_chaperonin"/>
</dbReference>
<proteinExistence type="inferred from homology"/>
<dbReference type="InterPro" id="IPR027413">
    <property type="entry name" value="GROEL-like_equatorial_sf"/>
</dbReference>
<dbReference type="Gene3D" id="3.30.1490.40">
    <property type="match status" value="1"/>
</dbReference>
<feature type="compositionally biased region" description="Acidic residues" evidence="11">
    <location>
        <begin position="640"/>
        <end position="664"/>
    </location>
</feature>
<feature type="region of interest" description="Disordered" evidence="11">
    <location>
        <begin position="537"/>
        <end position="684"/>
    </location>
</feature>
<dbReference type="SUPFAM" id="SSF55277">
    <property type="entry name" value="GYF domain"/>
    <property type="match status" value="1"/>
</dbReference>
<dbReference type="InterPro" id="IPR027409">
    <property type="entry name" value="GroEL-like_apical_dom_sf"/>
</dbReference>
<evidence type="ECO:0000256" key="11">
    <source>
        <dbReference type="SAM" id="MobiDB-lite"/>
    </source>
</evidence>